<dbReference type="RefSeq" id="WP_142888293.1">
    <property type="nucleotide sequence ID" value="NZ_VIKR01000001.1"/>
</dbReference>
<reference evidence="1 2" key="1">
    <citation type="submission" date="2019-06" db="EMBL/GenBank/DDBJ databases">
        <title>Draft genome of Aliikangiella marina GYP-15.</title>
        <authorList>
            <person name="Wang G."/>
        </authorList>
    </citation>
    <scope>NUCLEOTIDE SEQUENCE [LARGE SCALE GENOMIC DNA]</scope>
    <source>
        <strain evidence="1 2">GYP-15</strain>
    </source>
</reference>
<dbReference type="AlphaFoldDB" id="A0A545TI94"/>
<accession>A0A545TI94</accession>
<evidence type="ECO:0008006" key="3">
    <source>
        <dbReference type="Google" id="ProtNLM"/>
    </source>
</evidence>
<dbReference type="EMBL" id="VIKR01000001">
    <property type="protein sequence ID" value="TQV76933.1"/>
    <property type="molecule type" value="Genomic_DNA"/>
</dbReference>
<evidence type="ECO:0000313" key="1">
    <source>
        <dbReference type="EMBL" id="TQV76933.1"/>
    </source>
</evidence>
<gene>
    <name evidence="1" type="ORF">FLL45_02985</name>
</gene>
<protein>
    <recommendedName>
        <fullName evidence="3">Chromosome partitioning protein ParB</fullName>
    </recommendedName>
</protein>
<keyword evidence="2" id="KW-1185">Reference proteome</keyword>
<dbReference type="OrthoDB" id="7856828at2"/>
<evidence type="ECO:0000313" key="2">
    <source>
        <dbReference type="Proteomes" id="UP000317839"/>
    </source>
</evidence>
<dbReference type="Proteomes" id="UP000317839">
    <property type="component" value="Unassembled WGS sequence"/>
</dbReference>
<name>A0A545TI94_9GAMM</name>
<sequence length="130" mass="14982">MRQQYHFRNSSKGLLAWDVSRLIRLSQDFQVFQLPLNSIREIDESYWYDLGGQAPSCRNITEHSQLINQADLSFPIILCHQGRVMDGMHRVCKALMLECESIDAVKFEHFIEPDFTGVAPDKLPYSGDCC</sequence>
<organism evidence="1 2">
    <name type="scientific">Aliikangiella marina</name>
    <dbReference type="NCBI Taxonomy" id="1712262"/>
    <lineage>
        <taxon>Bacteria</taxon>
        <taxon>Pseudomonadati</taxon>
        <taxon>Pseudomonadota</taxon>
        <taxon>Gammaproteobacteria</taxon>
        <taxon>Oceanospirillales</taxon>
        <taxon>Pleioneaceae</taxon>
        <taxon>Aliikangiella</taxon>
    </lineage>
</organism>
<proteinExistence type="predicted"/>
<comment type="caution">
    <text evidence="1">The sequence shown here is derived from an EMBL/GenBank/DDBJ whole genome shotgun (WGS) entry which is preliminary data.</text>
</comment>